<comment type="caution">
    <text evidence="3">The sequence shown here is derived from an EMBL/GenBank/DDBJ whole genome shotgun (WGS) entry which is preliminary data.</text>
</comment>
<accession>A0A2T4Z472</accession>
<organism evidence="3 4">
    <name type="scientific">Desmospora activa DSM 45169</name>
    <dbReference type="NCBI Taxonomy" id="1121389"/>
    <lineage>
        <taxon>Bacteria</taxon>
        <taxon>Bacillati</taxon>
        <taxon>Bacillota</taxon>
        <taxon>Bacilli</taxon>
        <taxon>Bacillales</taxon>
        <taxon>Thermoactinomycetaceae</taxon>
        <taxon>Desmospora</taxon>
    </lineage>
</organism>
<evidence type="ECO:0000313" key="4">
    <source>
        <dbReference type="Proteomes" id="UP000241639"/>
    </source>
</evidence>
<dbReference type="AlphaFoldDB" id="A0A2T4Z472"/>
<keyword evidence="4" id="KW-1185">Reference proteome</keyword>
<evidence type="ECO:0000313" key="3">
    <source>
        <dbReference type="EMBL" id="PTM56689.1"/>
    </source>
</evidence>
<reference evidence="3 4" key="1">
    <citation type="submission" date="2018-04" db="EMBL/GenBank/DDBJ databases">
        <title>Genomic Encyclopedia of Archaeal and Bacterial Type Strains, Phase II (KMG-II): from individual species to whole genera.</title>
        <authorList>
            <person name="Goeker M."/>
        </authorList>
    </citation>
    <scope>NUCLEOTIDE SEQUENCE [LARGE SCALE GENOMIC DNA]</scope>
    <source>
        <strain evidence="3 4">DSM 45169</strain>
    </source>
</reference>
<evidence type="ECO:0000256" key="1">
    <source>
        <dbReference type="SAM" id="MobiDB-lite"/>
    </source>
</evidence>
<sequence length="175" mass="19741">MIIERLEEMPVTVWVGVAVVLIVIIVINIIISKKRSQEVDELQKAFGDPYDYPDEDEGKLGKRRPEKKETPSEQDPEQPEQQSTLNQRSGSAAGRRLRTAEKTQNRAPQTNTNTEEESTPRSDILQKRLQKQEQEQEQAVEETAAGKEANDEQGQAPFATTSIPSRGSRRGRKSK</sequence>
<dbReference type="EMBL" id="PZZP01000002">
    <property type="protein sequence ID" value="PTM56689.1"/>
    <property type="molecule type" value="Genomic_DNA"/>
</dbReference>
<gene>
    <name evidence="3" type="ORF">C8J48_3014</name>
</gene>
<feature type="region of interest" description="Disordered" evidence="1">
    <location>
        <begin position="44"/>
        <end position="175"/>
    </location>
</feature>
<feature type="compositionally biased region" description="Basic and acidic residues" evidence="1">
    <location>
        <begin position="118"/>
        <end position="134"/>
    </location>
</feature>
<keyword evidence="2" id="KW-1133">Transmembrane helix</keyword>
<proteinExistence type="predicted"/>
<feature type="transmembrane region" description="Helical" evidence="2">
    <location>
        <begin position="12"/>
        <end position="31"/>
    </location>
</feature>
<keyword evidence="2" id="KW-0472">Membrane</keyword>
<protein>
    <submittedName>
        <fullName evidence="3">Uncharacterized protein</fullName>
    </submittedName>
</protein>
<dbReference type="Proteomes" id="UP000241639">
    <property type="component" value="Unassembled WGS sequence"/>
</dbReference>
<evidence type="ECO:0000256" key="2">
    <source>
        <dbReference type="SAM" id="Phobius"/>
    </source>
</evidence>
<keyword evidence="2" id="KW-0812">Transmembrane</keyword>
<name>A0A2T4Z472_9BACL</name>
<dbReference type="RefSeq" id="WP_107727999.1">
    <property type="nucleotide sequence ID" value="NZ_PZZP01000002.1"/>
</dbReference>